<feature type="compositionally biased region" description="Low complexity" evidence="1">
    <location>
        <begin position="7"/>
        <end position="16"/>
    </location>
</feature>
<feature type="region of interest" description="Disordered" evidence="1">
    <location>
        <begin position="1"/>
        <end position="25"/>
    </location>
</feature>
<gene>
    <name evidence="2" type="ORF">PFLmoz3_05528</name>
</gene>
<evidence type="ECO:0000313" key="3">
    <source>
        <dbReference type="Proteomes" id="UP000061348"/>
    </source>
</evidence>
<name>A0A109LC71_PSEFL</name>
<evidence type="ECO:0000256" key="1">
    <source>
        <dbReference type="SAM" id="MobiDB-lite"/>
    </source>
</evidence>
<protein>
    <submittedName>
        <fullName evidence="2">Uncharacterized protein</fullName>
    </submittedName>
</protein>
<sequence>MAPWPTGARVASSRASSGKRKAGQGLISTITSSRFSSRCQAHTWPKKVLPSTNCTVAGCSADSQLPAMLAVINSNHTTPVSSPKPARPRVMRSNCRSSVGCT</sequence>
<dbReference type="PATRIC" id="fig|294.194.peg.6129"/>
<reference evidence="2 3" key="1">
    <citation type="submission" date="2015-05" db="EMBL/GenBank/DDBJ databases">
        <title>A genomic and transcriptomic approach to investigate the blue pigment phenotype in Pseudomonas fluorescens.</title>
        <authorList>
            <person name="Andreani N.A."/>
            <person name="Cardazzo B."/>
        </authorList>
    </citation>
    <scope>NUCLEOTIDE SEQUENCE [LARGE SCALE GENOMIC DNA]</scope>
    <source>
        <strain evidence="2 3">Ps_22</strain>
    </source>
</reference>
<proteinExistence type="predicted"/>
<dbReference type="AlphaFoldDB" id="A0A109LC71"/>
<accession>A0A109LC71</accession>
<comment type="caution">
    <text evidence="2">The sequence shown here is derived from an EMBL/GenBank/DDBJ whole genome shotgun (WGS) entry which is preliminary data.</text>
</comment>
<dbReference type="Proteomes" id="UP000061348">
    <property type="component" value="Unassembled WGS sequence"/>
</dbReference>
<feature type="region of interest" description="Disordered" evidence="1">
    <location>
        <begin position="76"/>
        <end position="102"/>
    </location>
</feature>
<organism evidence="2 3">
    <name type="scientific">Pseudomonas fluorescens</name>
    <dbReference type="NCBI Taxonomy" id="294"/>
    <lineage>
        <taxon>Bacteria</taxon>
        <taxon>Pseudomonadati</taxon>
        <taxon>Pseudomonadota</taxon>
        <taxon>Gammaproteobacteria</taxon>
        <taxon>Pseudomonadales</taxon>
        <taxon>Pseudomonadaceae</taxon>
        <taxon>Pseudomonas</taxon>
    </lineage>
</organism>
<dbReference type="EMBL" id="LCYA01000152">
    <property type="protein sequence ID" value="KWV84814.1"/>
    <property type="molecule type" value="Genomic_DNA"/>
</dbReference>
<evidence type="ECO:0000313" key="2">
    <source>
        <dbReference type="EMBL" id="KWV84814.1"/>
    </source>
</evidence>